<keyword evidence="2" id="KW-0067">ATP-binding</keyword>
<evidence type="ECO:0000256" key="3">
    <source>
        <dbReference type="SAM" id="MobiDB-lite"/>
    </source>
</evidence>
<dbReference type="Gene3D" id="1.10.8.60">
    <property type="match status" value="1"/>
</dbReference>
<evidence type="ECO:0000256" key="1">
    <source>
        <dbReference type="ARBA" id="ARBA00022741"/>
    </source>
</evidence>
<dbReference type="GO" id="GO:0016887">
    <property type="term" value="F:ATP hydrolysis activity"/>
    <property type="evidence" value="ECO:0007669"/>
    <property type="project" value="InterPro"/>
</dbReference>
<dbReference type="Pfam" id="PF07724">
    <property type="entry name" value="AAA_2"/>
    <property type="match status" value="1"/>
</dbReference>
<dbReference type="NCBIfam" id="TIGR00382">
    <property type="entry name" value="clpX"/>
    <property type="match status" value="1"/>
</dbReference>
<dbReference type="FunFam" id="1.10.8.60:FF:000002">
    <property type="entry name" value="ATP-dependent Clp protease ATP-binding subunit ClpX"/>
    <property type="match status" value="1"/>
</dbReference>
<dbReference type="GO" id="GO:0051603">
    <property type="term" value="P:proteolysis involved in protein catabolic process"/>
    <property type="evidence" value="ECO:0007669"/>
    <property type="project" value="TreeGrafter"/>
</dbReference>
<organism evidence="6 7">
    <name type="scientific">Pelagomonas calceolata</name>
    <dbReference type="NCBI Taxonomy" id="35677"/>
    <lineage>
        <taxon>Eukaryota</taxon>
        <taxon>Sar</taxon>
        <taxon>Stramenopiles</taxon>
        <taxon>Ochrophyta</taxon>
        <taxon>Pelagophyceae</taxon>
        <taxon>Pelagomonadales</taxon>
        <taxon>Pelagomonadaceae</taxon>
        <taxon>Pelagomonas</taxon>
    </lineage>
</organism>
<dbReference type="InterPro" id="IPR004487">
    <property type="entry name" value="Clp_protease_ATP-bd_su_ClpX"/>
</dbReference>
<dbReference type="GO" id="GO:0051082">
    <property type="term" value="F:unfolded protein binding"/>
    <property type="evidence" value="ECO:0007669"/>
    <property type="project" value="InterPro"/>
</dbReference>
<feature type="domain" description="Clp ATPase C-terminal" evidence="5">
    <location>
        <begin position="421"/>
        <end position="514"/>
    </location>
</feature>
<proteinExistence type="predicted"/>
<gene>
    <name evidence="6" type="ORF">PECAL_1P31420</name>
</gene>
<dbReference type="Pfam" id="PF10431">
    <property type="entry name" value="ClpB_D2-small"/>
    <property type="match status" value="1"/>
</dbReference>
<feature type="region of interest" description="Disordered" evidence="3">
    <location>
        <begin position="515"/>
        <end position="536"/>
    </location>
</feature>
<dbReference type="InterPro" id="IPR003593">
    <property type="entry name" value="AAA+_ATPase"/>
</dbReference>
<dbReference type="SMART" id="SM01086">
    <property type="entry name" value="ClpB_D2-small"/>
    <property type="match status" value="1"/>
</dbReference>
<name>A0A8J2S721_9STRA</name>
<feature type="domain" description="AAA+ ATPase" evidence="4">
    <location>
        <begin position="200"/>
        <end position="359"/>
    </location>
</feature>
<protein>
    <recommendedName>
        <fullName evidence="8">ClpX-type ZB domain-containing protein</fullName>
    </recommendedName>
</protein>
<keyword evidence="7" id="KW-1185">Reference proteome</keyword>
<dbReference type="AlphaFoldDB" id="A0A8J2S721"/>
<dbReference type="EMBL" id="CAKKNE010000001">
    <property type="protein sequence ID" value="CAH0366638.1"/>
    <property type="molecule type" value="Genomic_DNA"/>
</dbReference>
<dbReference type="Gene3D" id="3.40.50.300">
    <property type="entry name" value="P-loop containing nucleotide triphosphate hydrolases"/>
    <property type="match status" value="1"/>
</dbReference>
<dbReference type="GO" id="GO:0005759">
    <property type="term" value="C:mitochondrial matrix"/>
    <property type="evidence" value="ECO:0007669"/>
    <property type="project" value="TreeGrafter"/>
</dbReference>
<reference evidence="6" key="1">
    <citation type="submission" date="2021-11" db="EMBL/GenBank/DDBJ databases">
        <authorList>
            <consortium name="Genoscope - CEA"/>
            <person name="William W."/>
        </authorList>
    </citation>
    <scope>NUCLEOTIDE SEQUENCE</scope>
</reference>
<keyword evidence="1" id="KW-0547">Nucleotide-binding</keyword>
<evidence type="ECO:0000256" key="2">
    <source>
        <dbReference type="ARBA" id="ARBA00022840"/>
    </source>
</evidence>
<sequence>MRNIRASSRRLATCARRFGTPRLTTLPVLATTARQVRRSSSHGGNGGAHLGSKCPKCGSMSLVFARASTKEEDSAFYCSVCSGWFVASEHRLVEEPDQPQEAPKQHVPTPRQIFAGLEEHAIGQRSVKMALSVAVHNHYQRLAVAKEREAKHKPKEIEQLLPDDHLEKPLSLHNLAQLSGTQEEEQTSEKSLDVEAVELDKSNVLLLGPTGSGKTLMAKTLAKLVDAPLAIVDATSLTQAGYVGDDVESILYKLYREAGSDVARAERGIVYIDEIDKVSRKGGENVSITRDVSGEGVQQALLKICEGTTVTVPKDGARKNPRDRDALTIDTSHILFICGGAFDGLEQIVSRRVQRASIGFEAPLRRSELDHDFREKSNDDHRADQAFDEVMSRAEPSDLVRYGLIPEFVGRFPIITTTKRLTEGELKQVLTEPKNALLKQYRYLFALNDADFVVTRDAISEVARLAIKKRTGARALRNILESMLLEAMFQAPDDDVATVLVDELAVRGEEPVKLLSEKHDEQSWEEATKPDEKVAA</sequence>
<evidence type="ECO:0000313" key="6">
    <source>
        <dbReference type="EMBL" id="CAH0366638.1"/>
    </source>
</evidence>
<dbReference type="InterPro" id="IPR050052">
    <property type="entry name" value="ATP-dep_Clp_protease_ClpX"/>
</dbReference>
<dbReference type="SUPFAM" id="SSF52540">
    <property type="entry name" value="P-loop containing nucleoside triphosphate hydrolases"/>
    <property type="match status" value="1"/>
</dbReference>
<dbReference type="InterPro" id="IPR003959">
    <property type="entry name" value="ATPase_AAA_core"/>
</dbReference>
<evidence type="ECO:0000313" key="7">
    <source>
        <dbReference type="Proteomes" id="UP000789595"/>
    </source>
</evidence>
<dbReference type="InterPro" id="IPR019489">
    <property type="entry name" value="Clp_ATPase_C"/>
</dbReference>
<accession>A0A8J2S721</accession>
<dbReference type="PANTHER" id="PTHR48102">
    <property type="entry name" value="ATP-DEPENDENT CLP PROTEASE ATP-BINDING SUBUNIT CLPX-LIKE, MITOCHONDRIAL-RELATED"/>
    <property type="match status" value="1"/>
</dbReference>
<comment type="caution">
    <text evidence="6">The sequence shown here is derived from an EMBL/GenBank/DDBJ whole genome shotgun (WGS) entry which is preliminary data.</text>
</comment>
<evidence type="ECO:0000259" key="4">
    <source>
        <dbReference type="SMART" id="SM00382"/>
    </source>
</evidence>
<dbReference type="CDD" id="cd19497">
    <property type="entry name" value="RecA-like_ClpX"/>
    <property type="match status" value="1"/>
</dbReference>
<dbReference type="NCBIfam" id="NF003745">
    <property type="entry name" value="PRK05342.1"/>
    <property type="match status" value="1"/>
</dbReference>
<dbReference type="OrthoDB" id="1721884at2759"/>
<evidence type="ECO:0000259" key="5">
    <source>
        <dbReference type="SMART" id="SM01086"/>
    </source>
</evidence>
<dbReference type="PANTHER" id="PTHR48102:SF7">
    <property type="entry name" value="ATP-DEPENDENT CLP PROTEASE ATP-BINDING SUBUNIT CLPX-LIKE, MITOCHONDRIAL"/>
    <property type="match status" value="1"/>
</dbReference>
<dbReference type="GO" id="GO:0140662">
    <property type="term" value="F:ATP-dependent protein folding chaperone"/>
    <property type="evidence" value="ECO:0007669"/>
    <property type="project" value="InterPro"/>
</dbReference>
<evidence type="ECO:0008006" key="8">
    <source>
        <dbReference type="Google" id="ProtNLM"/>
    </source>
</evidence>
<dbReference type="SMART" id="SM00382">
    <property type="entry name" value="AAA"/>
    <property type="match status" value="1"/>
</dbReference>
<dbReference type="Proteomes" id="UP000789595">
    <property type="component" value="Unassembled WGS sequence"/>
</dbReference>
<dbReference type="GO" id="GO:0005524">
    <property type="term" value="F:ATP binding"/>
    <property type="evidence" value="ECO:0007669"/>
    <property type="project" value="UniProtKB-KW"/>
</dbReference>
<dbReference type="InterPro" id="IPR027417">
    <property type="entry name" value="P-loop_NTPase"/>
</dbReference>